<evidence type="ECO:0000256" key="1">
    <source>
        <dbReference type="ARBA" id="ARBA00004606"/>
    </source>
</evidence>
<dbReference type="Pfam" id="PF13896">
    <property type="entry name" value="Glyco_transf_49"/>
    <property type="match status" value="1"/>
</dbReference>
<comment type="subcellular location">
    <subcellularLocation>
        <location evidence="1">Membrane</location>
        <topology evidence="1">Single-pass type II membrane protein</topology>
    </subcellularLocation>
</comment>
<keyword evidence="4" id="KW-1133">Transmembrane helix</keyword>
<feature type="signal peptide" evidence="8">
    <location>
        <begin position="1"/>
        <end position="24"/>
    </location>
</feature>
<organism evidence="9 10">
    <name type="scientific">Volvox reticuliferus</name>
    <dbReference type="NCBI Taxonomy" id="1737510"/>
    <lineage>
        <taxon>Eukaryota</taxon>
        <taxon>Viridiplantae</taxon>
        <taxon>Chlorophyta</taxon>
        <taxon>core chlorophytes</taxon>
        <taxon>Chlorophyceae</taxon>
        <taxon>CS clade</taxon>
        <taxon>Chlamydomonadales</taxon>
        <taxon>Volvocaceae</taxon>
        <taxon>Volvox</taxon>
    </lineage>
</organism>
<dbReference type="GO" id="GO:0035269">
    <property type="term" value="P:protein O-linked glycosylation via mannose"/>
    <property type="evidence" value="ECO:0007669"/>
    <property type="project" value="TreeGrafter"/>
</dbReference>
<evidence type="ECO:0000256" key="3">
    <source>
        <dbReference type="ARBA" id="ARBA00022968"/>
    </source>
</evidence>
<dbReference type="GO" id="GO:0042285">
    <property type="term" value="F:xylosyltransferase activity"/>
    <property type="evidence" value="ECO:0007669"/>
    <property type="project" value="TreeGrafter"/>
</dbReference>
<keyword evidence="5" id="KW-0472">Membrane</keyword>
<evidence type="ECO:0000256" key="7">
    <source>
        <dbReference type="SAM" id="MobiDB-lite"/>
    </source>
</evidence>
<feature type="chain" id="PRO_5035227761" evidence="8">
    <location>
        <begin position="25"/>
        <end position="502"/>
    </location>
</feature>
<evidence type="ECO:0000256" key="2">
    <source>
        <dbReference type="ARBA" id="ARBA00022692"/>
    </source>
</evidence>
<name>A0A8J4CI43_9CHLO</name>
<dbReference type="PANTHER" id="PTHR12270">
    <property type="entry name" value="GLYCOSYLTRANSFERASE-RELATED"/>
    <property type="match status" value="1"/>
</dbReference>
<protein>
    <submittedName>
        <fullName evidence="9">Uncharacterized protein</fullName>
    </submittedName>
</protein>
<dbReference type="InterPro" id="IPR051292">
    <property type="entry name" value="Xyl/GlcA_transferase"/>
</dbReference>
<dbReference type="EMBL" id="BNCP01000023">
    <property type="protein sequence ID" value="GIL82283.1"/>
    <property type="molecule type" value="Genomic_DNA"/>
</dbReference>
<proteinExistence type="predicted"/>
<evidence type="ECO:0000313" key="9">
    <source>
        <dbReference type="EMBL" id="GIL82283.1"/>
    </source>
</evidence>
<sequence>MASHSRVTALCLMLAALVIRAVGADEASMLKSCWNAKYNSRPIRFEEWTSGHPVRLYMVDAWWSPRRNSFPLTIFTMMSLDRLNMLESQCRGYIGPISAAVYIPLVLDHDPNLGDDFNTTHDVENGDDHHGFGRNDGNGGGNGDSDSDDDGDGDGGEGDKAATTVLVRRRYIREANRENPVALARAKLKNLFNQMEEEAARAAANKSIPGCCCQLRLMLLAERMSDSPLASIMPTNAMRNAAMLGATTPLSAMLDVDLAPCMNLNALVQNATWVQGISEYTTRPSICIPPAWETKGHLQPSTKNEVVQRAITGTKADVLDMWSRSELQVFQVNVCKHCHKTFDHARWSKEDMPYTVQHTLGFEPWGILWRLRDPGYDERFRGWLYDKQTHVEALARKHRYTFTVLPDLWVLHRPHKKVAIVQIYRKSANTTGEGSGDVEALLRPIVLSNGKNTTVYTAYRHHMDSMRRNLRSSFAAHKPYEPQQNAQFLHCKSVLPWWQQQA</sequence>
<keyword evidence="6" id="KW-0325">Glycoprotein</keyword>
<keyword evidence="10" id="KW-1185">Reference proteome</keyword>
<dbReference type="GO" id="GO:0015020">
    <property type="term" value="F:glucuronosyltransferase activity"/>
    <property type="evidence" value="ECO:0007669"/>
    <property type="project" value="TreeGrafter"/>
</dbReference>
<keyword evidence="8" id="KW-0732">Signal</keyword>
<dbReference type="OrthoDB" id="528698at2759"/>
<evidence type="ECO:0000313" key="10">
    <source>
        <dbReference type="Proteomes" id="UP000747110"/>
    </source>
</evidence>
<feature type="region of interest" description="Disordered" evidence="7">
    <location>
        <begin position="117"/>
        <end position="160"/>
    </location>
</feature>
<feature type="compositionally biased region" description="Basic and acidic residues" evidence="7">
    <location>
        <begin position="117"/>
        <end position="133"/>
    </location>
</feature>
<comment type="caution">
    <text evidence="9">The sequence shown here is derived from an EMBL/GenBank/DDBJ whole genome shotgun (WGS) entry which is preliminary data.</text>
</comment>
<dbReference type="GO" id="GO:0016020">
    <property type="term" value="C:membrane"/>
    <property type="evidence" value="ECO:0007669"/>
    <property type="project" value="UniProtKB-SubCell"/>
</dbReference>
<keyword evidence="2" id="KW-0812">Transmembrane</keyword>
<dbReference type="PANTHER" id="PTHR12270:SF52">
    <property type="entry name" value="GLYCOSYLTRANSFERASE-LIKE PROTEIN GNT13-RELATED"/>
    <property type="match status" value="1"/>
</dbReference>
<gene>
    <name evidence="9" type="ORF">Vretifemale_11211</name>
</gene>
<evidence type="ECO:0000256" key="5">
    <source>
        <dbReference type="ARBA" id="ARBA00023136"/>
    </source>
</evidence>
<keyword evidence="3" id="KW-0735">Signal-anchor</keyword>
<evidence type="ECO:0000256" key="6">
    <source>
        <dbReference type="ARBA" id="ARBA00023180"/>
    </source>
</evidence>
<reference evidence="9" key="1">
    <citation type="journal article" date="2021" name="Proc. Natl. Acad. Sci. U.S.A.">
        <title>Three genomes in the algal genus Volvox reveal the fate of a haploid sex-determining region after a transition to homothallism.</title>
        <authorList>
            <person name="Yamamoto K."/>
            <person name="Hamaji T."/>
            <person name="Kawai-Toyooka H."/>
            <person name="Matsuzaki R."/>
            <person name="Takahashi F."/>
            <person name="Nishimura Y."/>
            <person name="Kawachi M."/>
            <person name="Noguchi H."/>
            <person name="Minakuchi Y."/>
            <person name="Umen J.G."/>
            <person name="Toyoda A."/>
            <person name="Nozaki H."/>
        </authorList>
    </citation>
    <scope>NUCLEOTIDE SEQUENCE</scope>
    <source>
        <strain evidence="9">NIES-3786</strain>
    </source>
</reference>
<feature type="compositionally biased region" description="Acidic residues" evidence="7">
    <location>
        <begin position="145"/>
        <end position="156"/>
    </location>
</feature>
<feature type="compositionally biased region" description="Gly residues" evidence="7">
    <location>
        <begin position="134"/>
        <end position="143"/>
    </location>
</feature>
<evidence type="ECO:0000256" key="8">
    <source>
        <dbReference type="SAM" id="SignalP"/>
    </source>
</evidence>
<dbReference type="AlphaFoldDB" id="A0A8J4CI43"/>
<accession>A0A8J4CI43</accession>
<evidence type="ECO:0000256" key="4">
    <source>
        <dbReference type="ARBA" id="ARBA00022989"/>
    </source>
</evidence>
<dbReference type="Proteomes" id="UP000747110">
    <property type="component" value="Unassembled WGS sequence"/>
</dbReference>